<accession>A0ABY7RQ44</accession>
<evidence type="ECO:0000259" key="6">
    <source>
        <dbReference type="SMART" id="SM00849"/>
    </source>
</evidence>
<evidence type="ECO:0000256" key="4">
    <source>
        <dbReference type="ARBA" id="ARBA00022801"/>
    </source>
</evidence>
<dbReference type="SUPFAM" id="SSF56281">
    <property type="entry name" value="Metallo-hydrolase/oxidoreductase"/>
    <property type="match status" value="1"/>
</dbReference>
<comment type="similarity">
    <text evidence="2">Belongs to the metallo-beta-lactamase superfamily.</text>
</comment>
<keyword evidence="8" id="KW-1185">Reference proteome</keyword>
<evidence type="ECO:0000256" key="1">
    <source>
        <dbReference type="ARBA" id="ARBA00001947"/>
    </source>
</evidence>
<dbReference type="PANTHER" id="PTHR42978">
    <property type="entry name" value="QUORUM-QUENCHING LACTONASE YTNP-RELATED-RELATED"/>
    <property type="match status" value="1"/>
</dbReference>
<evidence type="ECO:0000256" key="2">
    <source>
        <dbReference type="ARBA" id="ARBA00007749"/>
    </source>
</evidence>
<dbReference type="InterPro" id="IPR001279">
    <property type="entry name" value="Metallo-B-lactamas"/>
</dbReference>
<keyword evidence="4" id="KW-0378">Hydrolase</keyword>
<name>A0ABY7RQ44_9DEIN</name>
<dbReference type="PANTHER" id="PTHR42978:SF2">
    <property type="entry name" value="102 KBASES UNSTABLE REGION: FROM 1 TO 119443"/>
    <property type="match status" value="1"/>
</dbReference>
<dbReference type="Proteomes" id="UP001317488">
    <property type="component" value="Chromosome"/>
</dbReference>
<dbReference type="Gene3D" id="3.60.15.10">
    <property type="entry name" value="Ribonuclease Z/Hydroxyacylglutathione hydrolase-like"/>
    <property type="match status" value="1"/>
</dbReference>
<dbReference type="RefSeq" id="WP_028492773.1">
    <property type="nucleotide sequence ID" value="NZ_CP046617.1"/>
</dbReference>
<dbReference type="Pfam" id="PF00753">
    <property type="entry name" value="Lactamase_B"/>
    <property type="match status" value="1"/>
</dbReference>
<sequence length="231" mass="25743">MQVIPLWTGFPGKTHRGYLGASSAYVILASRTVLYDTLGFGEREGLYHRLKDLGIPPERVEVVVVSHLHFDHAANVDLFPQAEIILHKLEWTHAKRVARNPLEDPACLYTLLPLLDQMRIREVTVGEEELLPGLRLLHLPGHTPGLLGLEVEGVGILVSDALKSRFDLEGPPAPPCWNPQLALETRGRILQYPRIFPGHDVPLARKGNTFVAETQAELGFFYGGREVKLSL</sequence>
<organism evidence="7 8">
    <name type="scientific">Thermus antranikianii</name>
    <dbReference type="NCBI Taxonomy" id="88190"/>
    <lineage>
        <taxon>Bacteria</taxon>
        <taxon>Thermotogati</taxon>
        <taxon>Deinococcota</taxon>
        <taxon>Deinococci</taxon>
        <taxon>Thermales</taxon>
        <taxon>Thermaceae</taxon>
        <taxon>Thermus</taxon>
    </lineage>
</organism>
<protein>
    <submittedName>
        <fullName evidence="7">MBL fold metallo-hydrolase</fullName>
    </submittedName>
</protein>
<dbReference type="InterPro" id="IPR051013">
    <property type="entry name" value="MBL_superfamily_lactonases"/>
</dbReference>
<feature type="domain" description="Metallo-beta-lactamase" evidence="6">
    <location>
        <begin position="21"/>
        <end position="199"/>
    </location>
</feature>
<dbReference type="SMART" id="SM00849">
    <property type="entry name" value="Lactamase_B"/>
    <property type="match status" value="1"/>
</dbReference>
<dbReference type="InterPro" id="IPR036866">
    <property type="entry name" value="RibonucZ/Hydroxyglut_hydro"/>
</dbReference>
<keyword evidence="3" id="KW-0479">Metal-binding</keyword>
<evidence type="ECO:0000256" key="3">
    <source>
        <dbReference type="ARBA" id="ARBA00022723"/>
    </source>
</evidence>
<evidence type="ECO:0000256" key="5">
    <source>
        <dbReference type="ARBA" id="ARBA00022833"/>
    </source>
</evidence>
<proteinExistence type="inferred from homology"/>
<evidence type="ECO:0000313" key="8">
    <source>
        <dbReference type="Proteomes" id="UP001317488"/>
    </source>
</evidence>
<comment type="cofactor">
    <cofactor evidence="1">
        <name>Zn(2+)</name>
        <dbReference type="ChEBI" id="CHEBI:29105"/>
    </cofactor>
</comment>
<evidence type="ECO:0000313" key="7">
    <source>
        <dbReference type="EMBL" id="WCM39752.1"/>
    </source>
</evidence>
<gene>
    <name evidence="7" type="ORF">GO600_06380</name>
</gene>
<keyword evidence="5" id="KW-0862">Zinc</keyword>
<reference evidence="7 8" key="1">
    <citation type="submission" date="2019-12" db="EMBL/GenBank/DDBJ databases">
        <authorList>
            <person name="An T."/>
        </authorList>
    </citation>
    <scope>NUCLEOTIDE SEQUENCE [LARGE SCALE GENOMIC DNA]</scope>
    <source>
        <strain evidence="7 8">JCM 19900</strain>
    </source>
</reference>
<dbReference type="EMBL" id="CP046617">
    <property type="protein sequence ID" value="WCM39752.1"/>
    <property type="molecule type" value="Genomic_DNA"/>
</dbReference>